<feature type="transmembrane region" description="Helical" evidence="6">
    <location>
        <begin position="28"/>
        <end position="50"/>
    </location>
</feature>
<evidence type="ECO:0000256" key="1">
    <source>
        <dbReference type="ARBA" id="ARBA00004141"/>
    </source>
</evidence>
<keyword evidence="5 6" id="KW-0472">Membrane</keyword>
<proteinExistence type="inferred from homology"/>
<dbReference type="EMBL" id="CP032418">
    <property type="protein sequence ID" value="AYC29846.1"/>
    <property type="molecule type" value="Genomic_DNA"/>
</dbReference>
<evidence type="ECO:0000256" key="2">
    <source>
        <dbReference type="ARBA" id="ARBA00008974"/>
    </source>
</evidence>
<feature type="transmembrane region" description="Helical" evidence="6">
    <location>
        <begin position="384"/>
        <end position="401"/>
    </location>
</feature>
<comment type="similarity">
    <text evidence="2">Belongs to the purine-cytosine permease (2.A.39) family.</text>
</comment>
<keyword evidence="8" id="KW-1185">Reference proteome</keyword>
<evidence type="ECO:0000313" key="8">
    <source>
        <dbReference type="Proteomes" id="UP000265725"/>
    </source>
</evidence>
<dbReference type="AlphaFoldDB" id="A0A385YT36"/>
<evidence type="ECO:0000256" key="6">
    <source>
        <dbReference type="SAM" id="Phobius"/>
    </source>
</evidence>
<dbReference type="PANTHER" id="PTHR30569">
    <property type="entry name" value="CYTOSINE TRANSPORTER CODB"/>
    <property type="match status" value="1"/>
</dbReference>
<organism evidence="7 8">
    <name type="scientific">Paenisporosarcina cavernae</name>
    <dbReference type="NCBI Taxonomy" id="2320858"/>
    <lineage>
        <taxon>Bacteria</taxon>
        <taxon>Bacillati</taxon>
        <taxon>Bacillota</taxon>
        <taxon>Bacilli</taxon>
        <taxon>Bacillales</taxon>
        <taxon>Caryophanaceae</taxon>
        <taxon>Paenisporosarcina</taxon>
    </lineage>
</organism>
<accession>A0A385YT36</accession>
<dbReference type="KEGG" id="paek:D3873_08025"/>
<dbReference type="Pfam" id="PF02133">
    <property type="entry name" value="Transp_cyt_pur"/>
    <property type="match status" value="1"/>
</dbReference>
<evidence type="ECO:0000256" key="3">
    <source>
        <dbReference type="ARBA" id="ARBA00022692"/>
    </source>
</evidence>
<feature type="transmembrane region" description="Helical" evidence="6">
    <location>
        <begin position="238"/>
        <end position="262"/>
    </location>
</feature>
<keyword evidence="3 6" id="KW-0812">Transmembrane</keyword>
<feature type="transmembrane region" description="Helical" evidence="6">
    <location>
        <begin position="407"/>
        <end position="423"/>
    </location>
</feature>
<feature type="transmembrane region" description="Helical" evidence="6">
    <location>
        <begin position="57"/>
        <end position="76"/>
    </location>
</feature>
<evidence type="ECO:0000256" key="5">
    <source>
        <dbReference type="ARBA" id="ARBA00023136"/>
    </source>
</evidence>
<feature type="transmembrane region" description="Helical" evidence="6">
    <location>
        <begin position="319"/>
        <end position="336"/>
    </location>
</feature>
<feature type="transmembrane region" description="Helical" evidence="6">
    <location>
        <begin position="170"/>
        <end position="186"/>
    </location>
</feature>
<sequence>MRSSSVQLEKLGLEAVTSDLKTSSWSNYAIIQFAFSVNAGNLLIPALAVLEGHMTWPIAFLSVLSGALLAFLFVSLMSHPGAVYGFPAQYVIRSLIGQWLTRKIASPVRTITSLYWFGVQTIGGAYIIQQAATMYDVTIPFVPVGLVLATIMAILALIGYDAIKKVTRTLFPLLILSQIVMIYLLVNRISEMDVSPSSSFSFGHFLMFSSLAFVQYVSGVSASSDMTRYAKTPKHGAFGMYIGNAIGYVIVAFIGTLSAAIFQTTNVYAALGNELSRLPGLLLLFSGILAMISINVGNAYTGGYSLLNTFSKLTRIQSAMIFGLAGIVISCFPQFSEYASTYIGYIGAGVVPLSAIIVVDYVWILQMKISTLRWEEVFRGGFQWNGHAFWCFFFGTILYLLIPNEAAPGFISFSLTGIVYFLLHRRNARIV</sequence>
<feature type="transmembrane region" description="Helical" evidence="6">
    <location>
        <begin position="198"/>
        <end position="217"/>
    </location>
</feature>
<dbReference type="Proteomes" id="UP000265725">
    <property type="component" value="Chromosome"/>
</dbReference>
<keyword evidence="4 6" id="KW-1133">Transmembrane helix</keyword>
<dbReference type="Gene3D" id="1.10.4160.10">
    <property type="entry name" value="Hydantoin permease"/>
    <property type="match status" value="1"/>
</dbReference>
<dbReference type="GO" id="GO:0015209">
    <property type="term" value="F:cytosine transmembrane transporter activity"/>
    <property type="evidence" value="ECO:0007669"/>
    <property type="project" value="InterPro"/>
</dbReference>
<name>A0A385YT36_9BACL</name>
<evidence type="ECO:0000313" key="7">
    <source>
        <dbReference type="EMBL" id="AYC29846.1"/>
    </source>
</evidence>
<dbReference type="InterPro" id="IPR001248">
    <property type="entry name" value="Pur-cyt_permease"/>
</dbReference>
<dbReference type="RefSeq" id="WP_119883584.1">
    <property type="nucleotide sequence ID" value="NZ_CP032418.1"/>
</dbReference>
<protein>
    <submittedName>
        <fullName evidence="7">Cytosine permease</fullName>
    </submittedName>
</protein>
<dbReference type="OrthoDB" id="2446947at2"/>
<reference evidence="8" key="1">
    <citation type="submission" date="2018-09" db="EMBL/GenBank/DDBJ databases">
        <authorList>
            <person name="Zhu H."/>
        </authorList>
    </citation>
    <scope>NUCLEOTIDE SEQUENCE [LARGE SCALE GENOMIC DNA]</scope>
    <source>
        <strain evidence="8">K2R23-3</strain>
    </source>
</reference>
<dbReference type="GO" id="GO:0005886">
    <property type="term" value="C:plasma membrane"/>
    <property type="evidence" value="ECO:0007669"/>
    <property type="project" value="TreeGrafter"/>
</dbReference>
<feature type="transmembrane region" description="Helical" evidence="6">
    <location>
        <begin position="138"/>
        <end position="158"/>
    </location>
</feature>
<evidence type="ECO:0000256" key="4">
    <source>
        <dbReference type="ARBA" id="ARBA00022989"/>
    </source>
</evidence>
<dbReference type="PANTHER" id="PTHR30569:SF0">
    <property type="entry name" value="CYTOSINE PERMEASE"/>
    <property type="match status" value="1"/>
</dbReference>
<dbReference type="InterPro" id="IPR030191">
    <property type="entry name" value="CodB"/>
</dbReference>
<feature type="transmembrane region" description="Helical" evidence="6">
    <location>
        <begin position="282"/>
        <end position="307"/>
    </location>
</feature>
<comment type="subcellular location">
    <subcellularLocation>
        <location evidence="1">Membrane</location>
        <topology evidence="1">Multi-pass membrane protein</topology>
    </subcellularLocation>
</comment>
<feature type="transmembrane region" description="Helical" evidence="6">
    <location>
        <begin position="342"/>
        <end position="363"/>
    </location>
</feature>
<gene>
    <name evidence="7" type="ORF">D3873_08025</name>
</gene>
<feature type="transmembrane region" description="Helical" evidence="6">
    <location>
        <begin position="113"/>
        <end position="132"/>
    </location>
</feature>